<proteinExistence type="predicted"/>
<organism evidence="1 2">
    <name type="scientific">Pangasius djambal</name>
    <dbReference type="NCBI Taxonomy" id="1691987"/>
    <lineage>
        <taxon>Eukaryota</taxon>
        <taxon>Metazoa</taxon>
        <taxon>Chordata</taxon>
        <taxon>Craniata</taxon>
        <taxon>Vertebrata</taxon>
        <taxon>Euteleostomi</taxon>
        <taxon>Actinopterygii</taxon>
        <taxon>Neopterygii</taxon>
        <taxon>Teleostei</taxon>
        <taxon>Ostariophysi</taxon>
        <taxon>Siluriformes</taxon>
        <taxon>Pangasiidae</taxon>
        <taxon>Pangasius</taxon>
    </lineage>
</organism>
<evidence type="ECO:0000313" key="2">
    <source>
        <dbReference type="Proteomes" id="UP000830395"/>
    </source>
</evidence>
<name>A0ACC5ZEZ6_9TELE</name>
<comment type="caution">
    <text evidence="1">The sequence shown here is derived from an EMBL/GenBank/DDBJ whole genome shotgun (WGS) entry which is preliminary data.</text>
</comment>
<accession>A0ACC5ZEZ6</accession>
<gene>
    <name evidence="1" type="ORF">PDJAM_G00141580</name>
</gene>
<protein>
    <submittedName>
        <fullName evidence="1">Uncharacterized protein</fullName>
    </submittedName>
</protein>
<keyword evidence="2" id="KW-1185">Reference proteome</keyword>
<reference evidence="1" key="1">
    <citation type="submission" date="2020-02" db="EMBL/GenBank/DDBJ databases">
        <title>Genome sequencing of the panga catfish, Pangasius djambal.</title>
        <authorList>
            <person name="Wen M."/>
            <person name="Zahm M."/>
            <person name="Roques C."/>
            <person name="Cabau C."/>
            <person name="Klopp C."/>
            <person name="Donnadieu C."/>
            <person name="Jouanno E."/>
            <person name="Avarre J.-C."/>
            <person name="Campet M."/>
            <person name="Ha T."/>
            <person name="Dugue R."/>
            <person name="Lampietro C."/>
            <person name="Louis A."/>
            <person name="Herpin A."/>
            <person name="Echchiki A."/>
            <person name="Berthelot C."/>
            <person name="Parey E."/>
            <person name="Roest-Crollius H."/>
            <person name="Braasch I."/>
            <person name="Postlethwait J.H."/>
            <person name="Bobe J."/>
            <person name="Montfort J."/>
            <person name="Bouchez O."/>
            <person name="Begum T."/>
            <person name="Schartl M."/>
            <person name="Gustiano R."/>
            <person name="Guiguen Y."/>
        </authorList>
    </citation>
    <scope>NUCLEOTIDE SEQUENCE</scope>
    <source>
        <strain evidence="1">Pdj_M5554</strain>
    </source>
</reference>
<dbReference type="EMBL" id="CM040997">
    <property type="protein sequence ID" value="MCJ8746427.1"/>
    <property type="molecule type" value="Genomic_DNA"/>
</dbReference>
<sequence length="118" mass="13210">MIALKFLFLADRSGTQRAVGAHPPQGDSALHPFGLRLGTPALTSRGLVEEDFCQVAELLHRGIQLAVEIQTNMNPKSTFKEFKESLARDKNYQKRVREIRDEVEAFAGKFPMPGMPEL</sequence>
<dbReference type="Proteomes" id="UP000830395">
    <property type="component" value="Chromosome 23"/>
</dbReference>
<evidence type="ECO:0000313" key="1">
    <source>
        <dbReference type="EMBL" id="MCJ8746427.1"/>
    </source>
</evidence>